<sequence>MWLQFRRTPELLVKPFEVSTPIGESIIARRVYRNCIVTVCDRDTLADLVELEIVDFDVIMGMDWLASCYATVDCRTKMLHFHFPKEVILEWKGNIGTPRGKFISHLKAKKMMSKGYICHLVRVKNIDAEPPSLQSIPVVNEFPNVFPEDLSGLPPE</sequence>
<dbReference type="Proteomes" id="UP001234989">
    <property type="component" value="Chromosome 9"/>
</dbReference>
<dbReference type="InterPro" id="IPR021109">
    <property type="entry name" value="Peptidase_aspartic_dom_sf"/>
</dbReference>
<keyword evidence="2" id="KW-1185">Reference proteome</keyword>
<evidence type="ECO:0008006" key="3">
    <source>
        <dbReference type="Google" id="ProtNLM"/>
    </source>
</evidence>
<proteinExistence type="predicted"/>
<evidence type="ECO:0000313" key="1">
    <source>
        <dbReference type="EMBL" id="WMV45717.1"/>
    </source>
</evidence>
<protein>
    <recommendedName>
        <fullName evidence="3">Gag-pol polyprotein</fullName>
    </recommendedName>
</protein>
<gene>
    <name evidence="1" type="ORF">MTR67_039102</name>
</gene>
<dbReference type="EMBL" id="CP133620">
    <property type="protein sequence ID" value="WMV45717.1"/>
    <property type="molecule type" value="Genomic_DNA"/>
</dbReference>
<dbReference type="AlphaFoldDB" id="A0AAF0UGS9"/>
<dbReference type="Gene3D" id="2.40.70.10">
    <property type="entry name" value="Acid Proteases"/>
    <property type="match status" value="1"/>
</dbReference>
<name>A0AAF0UGS9_SOLVR</name>
<accession>A0AAF0UGS9</accession>
<evidence type="ECO:0000313" key="2">
    <source>
        <dbReference type="Proteomes" id="UP001234989"/>
    </source>
</evidence>
<organism evidence="1 2">
    <name type="scientific">Solanum verrucosum</name>
    <dbReference type="NCBI Taxonomy" id="315347"/>
    <lineage>
        <taxon>Eukaryota</taxon>
        <taxon>Viridiplantae</taxon>
        <taxon>Streptophyta</taxon>
        <taxon>Embryophyta</taxon>
        <taxon>Tracheophyta</taxon>
        <taxon>Spermatophyta</taxon>
        <taxon>Magnoliopsida</taxon>
        <taxon>eudicotyledons</taxon>
        <taxon>Gunneridae</taxon>
        <taxon>Pentapetalae</taxon>
        <taxon>asterids</taxon>
        <taxon>lamiids</taxon>
        <taxon>Solanales</taxon>
        <taxon>Solanaceae</taxon>
        <taxon>Solanoideae</taxon>
        <taxon>Solaneae</taxon>
        <taxon>Solanum</taxon>
    </lineage>
</organism>
<dbReference type="Pfam" id="PF08284">
    <property type="entry name" value="RVP_2"/>
    <property type="match status" value="1"/>
</dbReference>
<reference evidence="1" key="1">
    <citation type="submission" date="2023-08" db="EMBL/GenBank/DDBJ databases">
        <title>A de novo genome assembly of Solanum verrucosum Schlechtendal, a Mexican diploid species geographically isolated from the other diploid A-genome species in potato relatives.</title>
        <authorList>
            <person name="Hosaka K."/>
        </authorList>
    </citation>
    <scope>NUCLEOTIDE SEQUENCE</scope>
    <source>
        <tissue evidence="1">Young leaves</tissue>
    </source>
</reference>